<evidence type="ECO:0000256" key="1">
    <source>
        <dbReference type="SAM" id="Coils"/>
    </source>
</evidence>
<keyword evidence="3" id="KW-1185">Reference proteome</keyword>
<proteinExistence type="predicted"/>
<keyword evidence="2" id="KW-0067">ATP-binding</keyword>
<accession>A0ABV4XTF5</accession>
<reference evidence="2 3" key="1">
    <citation type="submission" date="2024-09" db="EMBL/GenBank/DDBJ databases">
        <title>Floridaenema gen nov. (Aerosakkonemataceae, Aerosakkonematales ord. nov., Cyanobacteria) from benthic tropical and subtropical fresh waters, with the description of four new species.</title>
        <authorList>
            <person name="Moretto J.A."/>
            <person name="Berthold D.E."/>
            <person name="Lefler F.W."/>
            <person name="Huang I.-S."/>
            <person name="Laughinghouse H. IV."/>
        </authorList>
    </citation>
    <scope>NUCLEOTIDE SEQUENCE [LARGE SCALE GENOMIC DNA]</scope>
    <source>
        <strain evidence="2 3">BLCC-F50</strain>
    </source>
</reference>
<dbReference type="Proteomes" id="UP001576784">
    <property type="component" value="Unassembled WGS sequence"/>
</dbReference>
<dbReference type="GO" id="GO:0005524">
    <property type="term" value="F:ATP binding"/>
    <property type="evidence" value="ECO:0007669"/>
    <property type="project" value="UniProtKB-KW"/>
</dbReference>
<gene>
    <name evidence="2" type="ORF">ACE1CI_18950</name>
</gene>
<dbReference type="EMBL" id="JBHFNR010000140">
    <property type="protein sequence ID" value="MFB2894990.1"/>
    <property type="molecule type" value="Genomic_DNA"/>
</dbReference>
<dbReference type="Pfam" id="PF13555">
    <property type="entry name" value="AAA_29"/>
    <property type="match status" value="1"/>
</dbReference>
<dbReference type="InterPro" id="IPR027417">
    <property type="entry name" value="P-loop_NTPase"/>
</dbReference>
<dbReference type="SUPFAM" id="SSF52540">
    <property type="entry name" value="P-loop containing nucleoside triphosphate hydrolases"/>
    <property type="match status" value="2"/>
</dbReference>
<name>A0ABV4XTF5_9CYAN</name>
<feature type="coiled-coil region" evidence="1">
    <location>
        <begin position="631"/>
        <end position="665"/>
    </location>
</feature>
<evidence type="ECO:0000313" key="2">
    <source>
        <dbReference type="EMBL" id="MFB2894990.1"/>
    </source>
</evidence>
<dbReference type="Gene3D" id="3.40.1140.10">
    <property type="match status" value="1"/>
</dbReference>
<dbReference type="Pfam" id="PF13558">
    <property type="entry name" value="SbcC_Walker_B"/>
    <property type="match status" value="1"/>
</dbReference>
<organism evidence="2 3">
    <name type="scientific">Floridaenema flaviceps BLCC-F50</name>
    <dbReference type="NCBI Taxonomy" id="3153642"/>
    <lineage>
        <taxon>Bacteria</taxon>
        <taxon>Bacillati</taxon>
        <taxon>Cyanobacteriota</taxon>
        <taxon>Cyanophyceae</taxon>
        <taxon>Oscillatoriophycideae</taxon>
        <taxon>Aerosakkonematales</taxon>
        <taxon>Aerosakkonemataceae</taxon>
        <taxon>Floridanema</taxon>
        <taxon>Floridanema flaviceps</taxon>
    </lineage>
</organism>
<dbReference type="Gene3D" id="3.40.50.300">
    <property type="entry name" value="P-loop containing nucleotide triphosphate hydrolases"/>
    <property type="match status" value="1"/>
</dbReference>
<dbReference type="RefSeq" id="WP_413264631.1">
    <property type="nucleotide sequence ID" value="NZ_JBHFNR010000140.1"/>
</dbReference>
<comment type="caution">
    <text evidence="2">The sequence shown here is derived from an EMBL/GenBank/DDBJ whole genome shotgun (WGS) entry which is preliminary data.</text>
</comment>
<keyword evidence="2" id="KW-0547">Nucleotide-binding</keyword>
<evidence type="ECO:0000313" key="3">
    <source>
        <dbReference type="Proteomes" id="UP001576784"/>
    </source>
</evidence>
<keyword evidence="1" id="KW-0175">Coiled coil</keyword>
<feature type="coiled-coil region" evidence="1">
    <location>
        <begin position="234"/>
        <end position="442"/>
    </location>
</feature>
<feature type="coiled-coil region" evidence="1">
    <location>
        <begin position="690"/>
        <end position="758"/>
    </location>
</feature>
<protein>
    <submittedName>
        <fullName evidence="2">ATP-binding protein</fullName>
    </submittedName>
</protein>
<sequence>MQMLLPLEDFDSPDNAHAGFRLQRFEVLNWGTFDQRPWTLDLQGGIALLTGANGSGKSTLVDGLLTLLVPNKRRNYNQASSSSGKKERDEKSYVQGAYSRIRSEESKGKDQLLREKATLSVLLAYFSNQISKQNVTLAQVLWMENGSVRKFFAIADTELSIATHFSQCKNITDLKKQLKANKVEIFEEFVKYSQQFCKRLGLQSEKALDLFNQTVSIKEIGGLNDFVRNHMLEKTDVQTKIRELQESYENLTISHTAIQNARKQLEALLPLTKEAEKYRQLKDDVLSLQRDQSLAPIFFASKKLNLLSQQIQTNEQQITQLQHQRTEKDRQLNNLRQQEKDLEFTIKQDSVGQRLKELTQQIQRCQQEVKSKKEKAEEYDRLAQRLTLSEYSDLQTFYLAISQGKALKQKIEAALQTLETQRDEQKLEYANQQKQQTELNGELTSLRSRKSQIPKTNLDIRDRLLDDLKLNDTELPFIGELLQVRKEAQEWEGAIERLLHGFGLCILVPESHYQVVNAYVNQTHLRGRLVYYRVKSTEINPTQRALNPQQIPYKLEIKDDNKIFFQWLRNQLAQQFNYVCCDTIEQFHHETRAITRTGLIKHGGERHEKDDRSKISDRSQYILGWNNASKIKALEVELKKINQELAEIDLQIKSLERQRSQRSQQKSWLQDFMKFADFAEIDWRKADLDRLKLQEERQQLEASSDRLKQLEIQLQATQTEINQAEQQRERLIREIQTLEDKQQKFRKEQNECEIKLREIGASEIEAFEKRMAVKLRQYSMTLEMIDRDEKNLSDYLQEQLRQKEGQQNESRSSLERQMQNFKNAFPDKVSELGTSLDYLDEYLHFKTKIEQDDLPRHEQRFKQLMTEKVIIAIAMFKSSLEKQEEEIKQGIEELNESLQKINYTDSTYIKLCCDPNRHKEIQKFKEDLKVCLGDVARYSAEDNEERFQNIRTHLIERFKSEERWTSLVTDVRNWLDFSVSERYRSDDSEKEHHTDSSGKSGGQKVKLAYTILASAIAYQFGLNQDTTKQRSFRFVVIDEAFSKSDDSNARYSMELFKNLNLQLLVVTPKDKINVIEPYISSLHFVSNNTEGNYSKIHSIPIEEYRNNRQATLGLNRDESHSNQTEM</sequence>
<feature type="coiled-coil region" evidence="1">
    <location>
        <begin position="873"/>
        <end position="900"/>
    </location>
</feature>